<dbReference type="AlphaFoldDB" id="A0A024E4J0"/>
<name>A0A024E4J0_9PSED</name>
<reference evidence="1 2" key="1">
    <citation type="journal article" date="2012" name="J. Bacteriol.">
        <title>Genome sequence of cold-adapted Pseudomonas mandelii strain JR-1.</title>
        <authorList>
            <person name="Jang S.H."/>
            <person name="Kim J."/>
            <person name="Kim J."/>
            <person name="Hong S."/>
            <person name="Lee C."/>
        </authorList>
    </citation>
    <scope>NUCLEOTIDE SEQUENCE [LARGE SCALE GENOMIC DNA]</scope>
    <source>
        <strain evidence="1 2">JR-1</strain>
    </source>
</reference>
<dbReference type="Proteomes" id="UP000026913">
    <property type="component" value="Chromosome"/>
</dbReference>
<evidence type="ECO:0000313" key="1">
    <source>
        <dbReference type="EMBL" id="AHZ67702.1"/>
    </source>
</evidence>
<dbReference type="EMBL" id="CP005960">
    <property type="protein sequence ID" value="AHZ67702.1"/>
    <property type="molecule type" value="Genomic_DNA"/>
</dbReference>
<protein>
    <submittedName>
        <fullName evidence="1">Cytochrome c oxidase cbb3-type, subunit I</fullName>
    </submittedName>
</protein>
<organism evidence="1 2">
    <name type="scientific">Pseudomonas mandelii JR-1</name>
    <dbReference type="NCBI Taxonomy" id="1147786"/>
    <lineage>
        <taxon>Bacteria</taxon>
        <taxon>Pseudomonadati</taxon>
        <taxon>Pseudomonadota</taxon>
        <taxon>Gammaproteobacteria</taxon>
        <taxon>Pseudomonadales</taxon>
        <taxon>Pseudomonadaceae</taxon>
        <taxon>Pseudomonas</taxon>
    </lineage>
</organism>
<dbReference type="HOGENOM" id="CLU_3187924_0_0_6"/>
<gene>
    <name evidence="1" type="ORF">OU5_0623</name>
</gene>
<proteinExistence type="predicted"/>
<sequence length="46" mass="5074">MPGHPDWHVVHCRNPARNKTDSEKPSLCGSDTRPACGDLTHSDTVF</sequence>
<accession>A0A024E4J0</accession>
<dbReference type="KEGG" id="pman:OU5_0623"/>
<evidence type="ECO:0000313" key="2">
    <source>
        <dbReference type="Proteomes" id="UP000026913"/>
    </source>
</evidence>